<dbReference type="InterPro" id="IPR027417">
    <property type="entry name" value="P-loop_NTPase"/>
</dbReference>
<dbReference type="STRING" id="1608583.BN1356_00900"/>
<dbReference type="Gene3D" id="3.40.50.300">
    <property type="entry name" value="P-loop containing nucleotide triphosphate hydrolases"/>
    <property type="match status" value="2"/>
</dbReference>
<dbReference type="GO" id="GO:0005524">
    <property type="term" value="F:ATP binding"/>
    <property type="evidence" value="ECO:0007669"/>
    <property type="project" value="UniProtKB-KW"/>
</dbReference>
<protein>
    <submittedName>
        <fullName evidence="6">ABC transporter ATP-binding protein</fullName>
    </submittedName>
</protein>
<sequence>MLQIENLTITHQTDLQDLIKDLNLVVNPGQKLAIIGEEGTGKSSLIKSFVNPNLLERYAHLEGKITNQFHLIGYLPQHLEKKQLKMSVTDFLYKDLNYDRFNFNLFYRYAEHFGLDLDRFEHQNQNIASLSGGEKLKVQLIKLLATDPDLLILDEPSSDLDLDTIQWLETFIKKTEKTVLFISHDENLLAQAATSILHLELLKKRNTPRATFFQGSYENYKLERQTRFERQLQLANKEREEHAKKMDKHNRIHQSVEHTLRNTHDSTAGRLLAKRMKVVLGQEKRLVKERENFTEIPQDMDAIHLFFSTIQTLPAGKVILNLEDKTLDTGQIIHLQIRGQDKLVITGKNGIGKSRLLREILEILRSRESLSVGYMPQEYEEEFDPKDTALSFLTQRASEEKARSLLASLQFTRQEVQHNVQNLSGGQKAKLFLARMVLESNNVLILDEPTRHFSPTSQPLIRQLVVDYPGTIISVSHDRHFINEVCTKIYQLDSQHLSLLEDKAK</sequence>
<dbReference type="InterPro" id="IPR017871">
    <property type="entry name" value="ABC_transporter-like_CS"/>
</dbReference>
<gene>
    <name evidence="6" type="ORF">BN1356_00900</name>
</gene>
<dbReference type="Pfam" id="PF00005">
    <property type="entry name" value="ABC_tran"/>
    <property type="match status" value="2"/>
</dbReference>
<evidence type="ECO:0000256" key="3">
    <source>
        <dbReference type="ARBA" id="ARBA00022840"/>
    </source>
</evidence>
<dbReference type="Proteomes" id="UP000198604">
    <property type="component" value="Unassembled WGS sequence"/>
</dbReference>
<evidence type="ECO:0000256" key="1">
    <source>
        <dbReference type="ARBA" id="ARBA00022737"/>
    </source>
</evidence>
<proteinExistence type="predicted"/>
<dbReference type="RefSeq" id="WP_093650196.1">
    <property type="nucleotide sequence ID" value="NZ_CTEN01000002.1"/>
</dbReference>
<keyword evidence="1" id="KW-0677">Repeat</keyword>
<keyword evidence="7" id="KW-1185">Reference proteome</keyword>
<evidence type="ECO:0000259" key="5">
    <source>
        <dbReference type="PROSITE" id="PS50893"/>
    </source>
</evidence>
<dbReference type="PANTHER" id="PTHR19211">
    <property type="entry name" value="ATP-BINDING TRANSPORT PROTEIN-RELATED"/>
    <property type="match status" value="1"/>
</dbReference>
<feature type="coiled-coil region" evidence="4">
    <location>
        <begin position="225"/>
        <end position="252"/>
    </location>
</feature>
<dbReference type="InterPro" id="IPR003439">
    <property type="entry name" value="ABC_transporter-like_ATP-bd"/>
</dbReference>
<dbReference type="OrthoDB" id="9760950at2"/>
<reference evidence="7" key="1">
    <citation type="submission" date="2015-03" db="EMBL/GenBank/DDBJ databases">
        <authorList>
            <person name="Urmite Genomes"/>
        </authorList>
    </citation>
    <scope>NUCLEOTIDE SEQUENCE [LARGE SCALE GENOMIC DNA]</scope>
    <source>
        <strain evidence="7">FF10</strain>
    </source>
</reference>
<feature type="domain" description="ABC transporter" evidence="5">
    <location>
        <begin position="2"/>
        <end position="226"/>
    </location>
</feature>
<dbReference type="GO" id="GO:0016887">
    <property type="term" value="F:ATP hydrolysis activity"/>
    <property type="evidence" value="ECO:0007669"/>
    <property type="project" value="InterPro"/>
</dbReference>
<evidence type="ECO:0000313" key="6">
    <source>
        <dbReference type="EMBL" id="CQR24555.1"/>
    </source>
</evidence>
<dbReference type="AlphaFoldDB" id="A0A0E4H7K0"/>
<keyword evidence="4" id="KW-0175">Coiled coil</keyword>
<dbReference type="PROSITE" id="PS00211">
    <property type="entry name" value="ABC_TRANSPORTER_1"/>
    <property type="match status" value="1"/>
</dbReference>
<evidence type="ECO:0000256" key="2">
    <source>
        <dbReference type="ARBA" id="ARBA00022741"/>
    </source>
</evidence>
<dbReference type="SMART" id="SM00382">
    <property type="entry name" value="AAA"/>
    <property type="match status" value="2"/>
</dbReference>
<dbReference type="InterPro" id="IPR003593">
    <property type="entry name" value="AAA+_ATPase"/>
</dbReference>
<dbReference type="CDD" id="cd03221">
    <property type="entry name" value="ABCF_EF-3"/>
    <property type="match status" value="2"/>
</dbReference>
<dbReference type="PROSITE" id="PS50893">
    <property type="entry name" value="ABC_TRANSPORTER_2"/>
    <property type="match status" value="1"/>
</dbReference>
<dbReference type="PANTHER" id="PTHR19211:SF14">
    <property type="entry name" value="ATP-BINDING CASSETTE SUB-FAMILY F MEMBER 1"/>
    <property type="match status" value="1"/>
</dbReference>
<accession>A0A0E4H7K0</accession>
<name>A0A0E4H7K0_9STRE</name>
<keyword evidence="2" id="KW-0547">Nucleotide-binding</keyword>
<organism evidence="6 7">
    <name type="scientific">Streptococcus varani</name>
    <dbReference type="NCBI Taxonomy" id="1608583"/>
    <lineage>
        <taxon>Bacteria</taxon>
        <taxon>Bacillati</taxon>
        <taxon>Bacillota</taxon>
        <taxon>Bacilli</taxon>
        <taxon>Lactobacillales</taxon>
        <taxon>Streptococcaceae</taxon>
        <taxon>Streptococcus</taxon>
    </lineage>
</organism>
<dbReference type="EMBL" id="CTEN01000002">
    <property type="protein sequence ID" value="CQR24555.1"/>
    <property type="molecule type" value="Genomic_DNA"/>
</dbReference>
<evidence type="ECO:0000313" key="7">
    <source>
        <dbReference type="Proteomes" id="UP000198604"/>
    </source>
</evidence>
<evidence type="ECO:0000256" key="4">
    <source>
        <dbReference type="SAM" id="Coils"/>
    </source>
</evidence>
<dbReference type="SUPFAM" id="SSF52540">
    <property type="entry name" value="P-loop containing nucleoside triphosphate hydrolases"/>
    <property type="match status" value="2"/>
</dbReference>
<dbReference type="InterPro" id="IPR050611">
    <property type="entry name" value="ABCF"/>
</dbReference>
<keyword evidence="3 6" id="KW-0067">ATP-binding</keyword>